<dbReference type="RefSeq" id="WP_147121687.1">
    <property type="nucleotide sequence ID" value="NZ_VOPY01000001.1"/>
</dbReference>
<gene>
    <name evidence="3" type="ORF">FSZ31_03745</name>
</gene>
<dbReference type="EMBL" id="VOPY01000001">
    <property type="protein sequence ID" value="TXC73850.1"/>
    <property type="molecule type" value="Genomic_DNA"/>
</dbReference>
<organism evidence="3 4">
    <name type="scientific">Flavisphingopyxis soli</name>
    <dbReference type="NCBI Taxonomy" id="2601267"/>
    <lineage>
        <taxon>Bacteria</taxon>
        <taxon>Pseudomonadati</taxon>
        <taxon>Pseudomonadota</taxon>
        <taxon>Alphaproteobacteria</taxon>
        <taxon>Sphingomonadales</taxon>
        <taxon>Sphingopyxidaceae</taxon>
        <taxon>Flavisphingopyxis</taxon>
    </lineage>
</organism>
<feature type="transmembrane region" description="Helical" evidence="1">
    <location>
        <begin position="41"/>
        <end position="65"/>
    </location>
</feature>
<proteinExistence type="predicted"/>
<name>A0A5C6UMV1_9SPHN</name>
<accession>A0A5C6UMV1</accession>
<dbReference type="Pfam" id="PF04024">
    <property type="entry name" value="PspC"/>
    <property type="match status" value="1"/>
</dbReference>
<dbReference type="AlphaFoldDB" id="A0A5C6UMV1"/>
<keyword evidence="1" id="KW-0472">Membrane</keyword>
<evidence type="ECO:0000259" key="2">
    <source>
        <dbReference type="Pfam" id="PF04024"/>
    </source>
</evidence>
<sequence length="67" mass="7026">MTNNIEPRTEGFRLDRTSGKLMGVCAGLSNRFGIDATLLRVGFVIATLAGFGLPVVAYLAIGLIAEG</sequence>
<dbReference type="OrthoDB" id="7359894at2"/>
<protein>
    <submittedName>
        <fullName evidence="3">PspC domain-containing protein</fullName>
    </submittedName>
</protein>
<dbReference type="Proteomes" id="UP000321129">
    <property type="component" value="Unassembled WGS sequence"/>
</dbReference>
<feature type="domain" description="Phage shock protein PspC N-terminal" evidence="2">
    <location>
        <begin position="12"/>
        <end position="64"/>
    </location>
</feature>
<dbReference type="InterPro" id="IPR007168">
    <property type="entry name" value="Phageshock_PspC_N"/>
</dbReference>
<evidence type="ECO:0000313" key="3">
    <source>
        <dbReference type="EMBL" id="TXC73850.1"/>
    </source>
</evidence>
<reference evidence="3 4" key="1">
    <citation type="submission" date="2019-08" db="EMBL/GenBank/DDBJ databases">
        <title>Sphingorhabdus soil sp. nov., isolated from arctic soil.</title>
        <authorList>
            <person name="Liu Y."/>
        </authorList>
    </citation>
    <scope>NUCLEOTIDE SEQUENCE [LARGE SCALE GENOMIC DNA]</scope>
    <source>
        <strain evidence="3 4">D-2Q-5-6</strain>
    </source>
</reference>
<keyword evidence="1" id="KW-0812">Transmembrane</keyword>
<evidence type="ECO:0000313" key="4">
    <source>
        <dbReference type="Proteomes" id="UP000321129"/>
    </source>
</evidence>
<keyword evidence="4" id="KW-1185">Reference proteome</keyword>
<evidence type="ECO:0000256" key="1">
    <source>
        <dbReference type="SAM" id="Phobius"/>
    </source>
</evidence>
<comment type="caution">
    <text evidence="3">The sequence shown here is derived from an EMBL/GenBank/DDBJ whole genome shotgun (WGS) entry which is preliminary data.</text>
</comment>
<keyword evidence="1" id="KW-1133">Transmembrane helix</keyword>